<evidence type="ECO:0000256" key="2">
    <source>
        <dbReference type="ARBA" id="ARBA00007104"/>
    </source>
</evidence>
<dbReference type="AlphaFoldDB" id="A0A7S0DEG8"/>
<evidence type="ECO:0000256" key="1">
    <source>
        <dbReference type="ARBA" id="ARBA00004479"/>
    </source>
</evidence>
<gene>
    <name evidence="10" type="ORF">MSP1401_LOCUS12289</name>
</gene>
<keyword evidence="6" id="KW-0472">Membrane</keyword>
<evidence type="ECO:0000256" key="3">
    <source>
        <dbReference type="ARBA" id="ARBA00022692"/>
    </source>
</evidence>
<keyword evidence="3 7" id="KW-0812">Transmembrane</keyword>
<sequence>MATRWSRAVSAAALACALVLASLPSGAALKVEIGQSGKECFVEHASNEADTFTGSFMRVYSGEKAPRGNKWDGAFDLNVRDPSRKIVYTVRHKNEHRFEFAAEQAGDHEFCFSNIKKVPVTLFYNAVVGHHYAHDAATTAHVSDLEAALSSLKQVSGQVRVEVTYQKQRETAHRKTTETINGRVFGYSLLEAAALVGTALFQANYVKRLFTQKGKGRMGVMGV</sequence>
<reference evidence="10" key="1">
    <citation type="submission" date="2021-01" db="EMBL/GenBank/DDBJ databases">
        <authorList>
            <person name="Corre E."/>
            <person name="Pelletier E."/>
            <person name="Niang G."/>
            <person name="Scheremetjew M."/>
            <person name="Finn R."/>
            <person name="Kale V."/>
            <person name="Holt S."/>
            <person name="Cochrane G."/>
            <person name="Meng A."/>
            <person name="Brown T."/>
            <person name="Cohen L."/>
        </authorList>
    </citation>
    <scope>NUCLEOTIDE SEQUENCE</scope>
    <source>
        <strain evidence="10">CCAC1681</strain>
    </source>
</reference>
<accession>A0A7S0DEG8</accession>
<comment type="similarity">
    <text evidence="2 7">Belongs to the EMP24/GP25L family.</text>
</comment>
<evidence type="ECO:0000256" key="5">
    <source>
        <dbReference type="ARBA" id="ARBA00022989"/>
    </source>
</evidence>
<dbReference type="InterPro" id="IPR015720">
    <property type="entry name" value="Emp24-like"/>
</dbReference>
<dbReference type="GO" id="GO:0016020">
    <property type="term" value="C:membrane"/>
    <property type="evidence" value="ECO:0007669"/>
    <property type="project" value="UniProtKB-SubCell"/>
</dbReference>
<dbReference type="Pfam" id="PF01105">
    <property type="entry name" value="EMP24_GP25L"/>
    <property type="match status" value="1"/>
</dbReference>
<protein>
    <recommendedName>
        <fullName evidence="9">GOLD domain-containing protein</fullName>
    </recommendedName>
</protein>
<dbReference type="PROSITE" id="PS50866">
    <property type="entry name" value="GOLD"/>
    <property type="match status" value="1"/>
</dbReference>
<proteinExistence type="inferred from homology"/>
<dbReference type="PANTHER" id="PTHR22811">
    <property type="entry name" value="TRANSMEMBRANE EMP24 DOMAIN-CONTAINING PROTEIN"/>
    <property type="match status" value="1"/>
</dbReference>
<evidence type="ECO:0000256" key="7">
    <source>
        <dbReference type="RuleBase" id="RU003827"/>
    </source>
</evidence>
<organism evidence="10">
    <name type="scientific">Micromonas pusilla</name>
    <name type="common">Picoplanktonic green alga</name>
    <name type="synonym">Chromulina pusilla</name>
    <dbReference type="NCBI Taxonomy" id="38833"/>
    <lineage>
        <taxon>Eukaryota</taxon>
        <taxon>Viridiplantae</taxon>
        <taxon>Chlorophyta</taxon>
        <taxon>Mamiellophyceae</taxon>
        <taxon>Mamiellales</taxon>
        <taxon>Mamiellaceae</taxon>
        <taxon>Micromonas</taxon>
    </lineage>
</organism>
<keyword evidence="4 8" id="KW-0732">Signal</keyword>
<evidence type="ECO:0000256" key="4">
    <source>
        <dbReference type="ARBA" id="ARBA00022729"/>
    </source>
</evidence>
<feature type="chain" id="PRO_5030722389" description="GOLD domain-containing protein" evidence="8">
    <location>
        <begin position="29"/>
        <end position="223"/>
    </location>
</feature>
<evidence type="ECO:0000256" key="6">
    <source>
        <dbReference type="ARBA" id="ARBA00023136"/>
    </source>
</evidence>
<dbReference type="EMBL" id="HBEN01014707">
    <property type="protein sequence ID" value="CAD8451601.1"/>
    <property type="molecule type" value="Transcribed_RNA"/>
</dbReference>
<evidence type="ECO:0000256" key="8">
    <source>
        <dbReference type="SAM" id="SignalP"/>
    </source>
</evidence>
<feature type="signal peptide" evidence="8">
    <location>
        <begin position="1"/>
        <end position="28"/>
    </location>
</feature>
<dbReference type="InterPro" id="IPR009038">
    <property type="entry name" value="GOLD_dom"/>
</dbReference>
<evidence type="ECO:0000313" key="10">
    <source>
        <dbReference type="EMBL" id="CAD8451601.1"/>
    </source>
</evidence>
<comment type="subcellular location">
    <subcellularLocation>
        <location evidence="1 7">Membrane</location>
        <topology evidence="1 7">Single-pass type I membrane protein</topology>
    </subcellularLocation>
</comment>
<keyword evidence="5" id="KW-1133">Transmembrane helix</keyword>
<feature type="domain" description="GOLD" evidence="9">
    <location>
        <begin position="38"/>
        <end position="165"/>
    </location>
</feature>
<name>A0A7S0DEG8_MICPS</name>
<dbReference type="SMART" id="SM01190">
    <property type="entry name" value="EMP24_GP25L"/>
    <property type="match status" value="1"/>
</dbReference>
<evidence type="ECO:0000259" key="9">
    <source>
        <dbReference type="PROSITE" id="PS50866"/>
    </source>
</evidence>